<dbReference type="Gene3D" id="1.10.10.140">
    <property type="entry name" value="Cytochrome c oxidase, subunit VIb"/>
    <property type="match status" value="1"/>
</dbReference>
<dbReference type="AlphaFoldDB" id="A0A7N0USP2"/>
<keyword evidence="3" id="KW-1015">Disulfide bond</keyword>
<reference evidence="5" key="1">
    <citation type="submission" date="2021-01" db="UniProtKB">
        <authorList>
            <consortium name="EnsemblPlants"/>
        </authorList>
    </citation>
    <scope>IDENTIFICATION</scope>
</reference>
<dbReference type="GO" id="GO:0005739">
    <property type="term" value="C:mitochondrion"/>
    <property type="evidence" value="ECO:0007669"/>
    <property type="project" value="UniProtKB-SubCell"/>
</dbReference>
<dbReference type="Proteomes" id="UP000594263">
    <property type="component" value="Unplaced"/>
</dbReference>
<name>A0A7N0USP2_KALFE</name>
<evidence type="ECO:0000256" key="2">
    <source>
        <dbReference type="ARBA" id="ARBA00023128"/>
    </source>
</evidence>
<organism evidence="5 6">
    <name type="scientific">Kalanchoe fedtschenkoi</name>
    <name type="common">Lavender scallops</name>
    <name type="synonym">South American air plant</name>
    <dbReference type="NCBI Taxonomy" id="63787"/>
    <lineage>
        <taxon>Eukaryota</taxon>
        <taxon>Viridiplantae</taxon>
        <taxon>Streptophyta</taxon>
        <taxon>Embryophyta</taxon>
        <taxon>Tracheophyta</taxon>
        <taxon>Spermatophyta</taxon>
        <taxon>Magnoliopsida</taxon>
        <taxon>eudicotyledons</taxon>
        <taxon>Gunneridae</taxon>
        <taxon>Pentapetalae</taxon>
        <taxon>Saxifragales</taxon>
        <taxon>Crassulaceae</taxon>
        <taxon>Kalanchoe</taxon>
    </lineage>
</organism>
<keyword evidence="6" id="KW-1185">Reference proteome</keyword>
<keyword evidence="2" id="KW-0496">Mitochondrion</keyword>
<dbReference type="EnsemblPlants" id="Kaladp0081s0092.1.v1.1">
    <property type="protein sequence ID" value="Kaladp0081s0092.1.v1.1"/>
    <property type="gene ID" value="Kaladp0081s0092.v1.1"/>
</dbReference>
<accession>A0A7N0USP2</accession>
<comment type="subcellular location">
    <subcellularLocation>
        <location evidence="1">Mitochondrion</location>
    </subcellularLocation>
</comment>
<evidence type="ECO:0000256" key="1">
    <source>
        <dbReference type="ARBA" id="ARBA00004173"/>
    </source>
</evidence>
<evidence type="ECO:0000313" key="5">
    <source>
        <dbReference type="EnsemblPlants" id="Kaladp0081s0092.1.v1.1"/>
    </source>
</evidence>
<evidence type="ECO:0000256" key="4">
    <source>
        <dbReference type="SAM" id="SignalP"/>
    </source>
</evidence>
<dbReference type="PANTHER" id="PTHR46281">
    <property type="entry name" value="CYTOCHROME C OXIDASE SUBUNIT 6B"/>
    <property type="match status" value="1"/>
</dbReference>
<evidence type="ECO:0000256" key="3">
    <source>
        <dbReference type="ARBA" id="ARBA00023157"/>
    </source>
</evidence>
<dbReference type="InterPro" id="IPR048280">
    <property type="entry name" value="COX6B-like"/>
</dbReference>
<dbReference type="PANTHER" id="PTHR46281:SF8">
    <property type="entry name" value="CYTOCHROME C OXIDASE SUBUNIT 12, MITOCHONDRIAL"/>
    <property type="match status" value="1"/>
</dbReference>
<keyword evidence="4" id="KW-0732">Signal</keyword>
<proteinExistence type="predicted"/>
<feature type="chain" id="PRO_5029454748" evidence="4">
    <location>
        <begin position="24"/>
        <end position="103"/>
    </location>
</feature>
<dbReference type="SUPFAM" id="SSF47694">
    <property type="entry name" value="Cytochrome c oxidase subunit h"/>
    <property type="match status" value="1"/>
</dbReference>
<evidence type="ECO:0000313" key="6">
    <source>
        <dbReference type="Proteomes" id="UP000594263"/>
    </source>
</evidence>
<feature type="signal peptide" evidence="4">
    <location>
        <begin position="1"/>
        <end position="23"/>
    </location>
</feature>
<protein>
    <submittedName>
        <fullName evidence="5">Uncharacterized protein</fullName>
    </submittedName>
</protein>
<sequence>MDLSLSAYGLELSLVMLCTYVCCVVCICGQHDDEEEEDVVMEAPPDSRHCYTHYLEYQRCRKARGKEAPECRKLAKYYMASCPSELIERWDEQVERGTFPARI</sequence>
<dbReference type="Gramene" id="Kaladp0081s0092.1.v1.1">
    <property type="protein sequence ID" value="Kaladp0081s0092.1.v1.1"/>
    <property type="gene ID" value="Kaladp0081s0092.v1.1"/>
</dbReference>
<dbReference type="InterPro" id="IPR003213">
    <property type="entry name" value="Cyt_c_oxidase_su6B"/>
</dbReference>
<dbReference type="GO" id="GO:0045277">
    <property type="term" value="C:respiratory chain complex IV"/>
    <property type="evidence" value="ECO:0007669"/>
    <property type="project" value="InterPro"/>
</dbReference>
<dbReference type="InterPro" id="IPR036549">
    <property type="entry name" value="CX6/COA6-like_sf"/>
</dbReference>
<dbReference type="Pfam" id="PF02297">
    <property type="entry name" value="COX6B"/>
    <property type="match status" value="1"/>
</dbReference>
<dbReference type="PROSITE" id="PS51808">
    <property type="entry name" value="CHCH"/>
    <property type="match status" value="1"/>
</dbReference>